<dbReference type="Proteomes" id="UP000287156">
    <property type="component" value="Unassembled WGS sequence"/>
</dbReference>
<keyword evidence="1" id="KW-0805">Transcription regulation</keyword>
<gene>
    <name evidence="5" type="ORF">D4T97_001380</name>
</gene>
<dbReference type="InterPro" id="IPR011711">
    <property type="entry name" value="GntR_C"/>
</dbReference>
<dbReference type="OrthoDB" id="574518at2"/>
<dbReference type="PANTHER" id="PTHR43537:SF5">
    <property type="entry name" value="UXU OPERON TRANSCRIPTIONAL REGULATOR"/>
    <property type="match status" value="1"/>
</dbReference>
<dbReference type="InterPro" id="IPR036390">
    <property type="entry name" value="WH_DNA-bd_sf"/>
</dbReference>
<dbReference type="InterPro" id="IPR000524">
    <property type="entry name" value="Tscrpt_reg_HTH_GntR"/>
</dbReference>
<dbReference type="PANTHER" id="PTHR43537">
    <property type="entry name" value="TRANSCRIPTIONAL REGULATOR, GNTR FAMILY"/>
    <property type="match status" value="1"/>
</dbReference>
<dbReference type="Gene3D" id="1.20.120.530">
    <property type="entry name" value="GntR ligand-binding domain-like"/>
    <property type="match status" value="1"/>
</dbReference>
<keyword evidence="6" id="KW-1185">Reference proteome</keyword>
<sequence>MDLTKYNKKFNMYPLFGYNEVFLLENKPLSLEEEIYQSIKHAIFSRKIGPKMMLSEEQLAEAFNVSRTPIRHVLKRMHYEKIVEIKPKKGVFIHEPSKEEIEEVFHVKIILEKEAIKMACQNLSEKKLDELEALTYKEEECYKEGEYYKALLAANKFHAEIVQACGNNLLLQYYNDLTDLTNLYLALFDTVPEYPPAPSEHRRIIQALRSRDERETEKELISHWTRVKEFMVYNREKDSSVDLKTIFNPLK</sequence>
<dbReference type="InterPro" id="IPR008920">
    <property type="entry name" value="TF_FadR/GntR_C"/>
</dbReference>
<evidence type="ECO:0000259" key="4">
    <source>
        <dbReference type="PROSITE" id="PS50949"/>
    </source>
</evidence>
<dbReference type="SMART" id="SM00895">
    <property type="entry name" value="FCD"/>
    <property type="match status" value="1"/>
</dbReference>
<accession>A0A429Y6U4</accession>
<keyword evidence="3" id="KW-0804">Transcription</keyword>
<dbReference type="GO" id="GO:0003677">
    <property type="term" value="F:DNA binding"/>
    <property type="evidence" value="ECO:0007669"/>
    <property type="project" value="UniProtKB-KW"/>
</dbReference>
<dbReference type="InterPro" id="IPR036388">
    <property type="entry name" value="WH-like_DNA-bd_sf"/>
</dbReference>
<dbReference type="CDD" id="cd07377">
    <property type="entry name" value="WHTH_GntR"/>
    <property type="match status" value="1"/>
</dbReference>
<keyword evidence="2" id="KW-0238">DNA-binding</keyword>
<dbReference type="Gene3D" id="1.10.10.10">
    <property type="entry name" value="Winged helix-like DNA-binding domain superfamily/Winged helix DNA-binding domain"/>
    <property type="match status" value="1"/>
</dbReference>
<dbReference type="SUPFAM" id="SSF48008">
    <property type="entry name" value="GntR ligand-binding domain-like"/>
    <property type="match status" value="1"/>
</dbReference>
<reference evidence="5" key="1">
    <citation type="submission" date="2018-12" db="EMBL/GenBank/DDBJ databases">
        <authorList>
            <person name="Sun L."/>
            <person name="Chen Z."/>
        </authorList>
    </citation>
    <scope>NUCLEOTIDE SEQUENCE [LARGE SCALE GENOMIC DNA]</scope>
    <source>
        <strain evidence="5">3-2-2</strain>
    </source>
</reference>
<evidence type="ECO:0000256" key="3">
    <source>
        <dbReference type="ARBA" id="ARBA00023163"/>
    </source>
</evidence>
<name>A0A429Y6U4_9BACI</name>
<evidence type="ECO:0000313" key="5">
    <source>
        <dbReference type="EMBL" id="RST77177.1"/>
    </source>
</evidence>
<evidence type="ECO:0000313" key="6">
    <source>
        <dbReference type="Proteomes" id="UP000287156"/>
    </source>
</evidence>
<feature type="domain" description="HTH gntR-type" evidence="4">
    <location>
        <begin position="29"/>
        <end position="96"/>
    </location>
</feature>
<comment type="caution">
    <text evidence="5">The sequence shown here is derived from an EMBL/GenBank/DDBJ whole genome shotgun (WGS) entry which is preliminary data.</text>
</comment>
<proteinExistence type="predicted"/>
<dbReference type="EMBL" id="QYTV02000001">
    <property type="protein sequence ID" value="RST77177.1"/>
    <property type="molecule type" value="Genomic_DNA"/>
</dbReference>
<dbReference type="SUPFAM" id="SSF46785">
    <property type="entry name" value="Winged helix' DNA-binding domain"/>
    <property type="match status" value="1"/>
</dbReference>
<dbReference type="Pfam" id="PF00392">
    <property type="entry name" value="GntR"/>
    <property type="match status" value="1"/>
</dbReference>
<evidence type="ECO:0000256" key="1">
    <source>
        <dbReference type="ARBA" id="ARBA00023015"/>
    </source>
</evidence>
<protein>
    <submittedName>
        <fullName evidence="5">GntR family transcriptional regulator</fullName>
    </submittedName>
</protein>
<dbReference type="GO" id="GO:0003700">
    <property type="term" value="F:DNA-binding transcription factor activity"/>
    <property type="evidence" value="ECO:0007669"/>
    <property type="project" value="InterPro"/>
</dbReference>
<dbReference type="PROSITE" id="PS50949">
    <property type="entry name" value="HTH_GNTR"/>
    <property type="match status" value="1"/>
</dbReference>
<dbReference type="Pfam" id="PF07729">
    <property type="entry name" value="FCD"/>
    <property type="match status" value="1"/>
</dbReference>
<dbReference type="SMART" id="SM00345">
    <property type="entry name" value="HTH_GNTR"/>
    <property type="match status" value="1"/>
</dbReference>
<organism evidence="5 6">
    <name type="scientific">Siminovitchia acidinfaciens</name>
    <dbReference type="NCBI Taxonomy" id="2321395"/>
    <lineage>
        <taxon>Bacteria</taxon>
        <taxon>Bacillati</taxon>
        <taxon>Bacillota</taxon>
        <taxon>Bacilli</taxon>
        <taxon>Bacillales</taxon>
        <taxon>Bacillaceae</taxon>
        <taxon>Siminovitchia</taxon>
    </lineage>
</organism>
<dbReference type="AlphaFoldDB" id="A0A429Y6U4"/>
<evidence type="ECO:0000256" key="2">
    <source>
        <dbReference type="ARBA" id="ARBA00023125"/>
    </source>
</evidence>